<evidence type="ECO:0000313" key="1">
    <source>
        <dbReference type="EMBL" id="KAG9062020.1"/>
    </source>
</evidence>
<dbReference type="AlphaFoldDB" id="A0A9P8BNA2"/>
<sequence length="194" mass="21777">MNVQCSHCGRMCVNVGHEVALPVRAQGQEERLFCKQCRQRMCMEKVVVEEVPARLLGYANEYCGQNVVPMLTKSEAKMMYNLRNRDLETIPIEIGYPVSADGNCVTAFLVNERDVLLVARGVHGLQVGVDNARFLIGAAPFPEEDILNRRDAIRTLFLQRRYFARSDLPRIQAFVQGQQGGAAELLAIVHEMAI</sequence>
<keyword evidence="2" id="KW-1185">Reference proteome</keyword>
<proteinExistence type="predicted"/>
<dbReference type="OrthoDB" id="10327851at2759"/>
<evidence type="ECO:0000313" key="2">
    <source>
        <dbReference type="Proteomes" id="UP000707451"/>
    </source>
</evidence>
<comment type="caution">
    <text evidence="1">The sequence shown here is derived from an EMBL/GenBank/DDBJ whole genome shotgun (WGS) entry which is preliminary data.</text>
</comment>
<reference evidence="1" key="1">
    <citation type="submission" date="2021-06" db="EMBL/GenBank/DDBJ databases">
        <title>Genome Sequence of Mortierella hyaline Strain SCG-10, a Cold-Adapted, Nitrate-Reducing Fungus Isolated from Soil in Minnesota, USA.</title>
        <authorList>
            <person name="Aldossari N."/>
        </authorList>
    </citation>
    <scope>NUCLEOTIDE SEQUENCE</scope>
    <source>
        <strain evidence="1">SCG-10</strain>
    </source>
</reference>
<protein>
    <submittedName>
        <fullName evidence="1">Uncharacterized protein</fullName>
    </submittedName>
</protein>
<accession>A0A9P8BNA2</accession>
<gene>
    <name evidence="1" type="ORF">KI688_006740</name>
</gene>
<name>A0A9P8BNA2_9FUNG</name>
<dbReference type="EMBL" id="JAHRHY010000021">
    <property type="protein sequence ID" value="KAG9062020.1"/>
    <property type="molecule type" value="Genomic_DNA"/>
</dbReference>
<dbReference type="Proteomes" id="UP000707451">
    <property type="component" value="Unassembled WGS sequence"/>
</dbReference>
<organism evidence="1 2">
    <name type="scientific">Linnemannia hyalina</name>
    <dbReference type="NCBI Taxonomy" id="64524"/>
    <lineage>
        <taxon>Eukaryota</taxon>
        <taxon>Fungi</taxon>
        <taxon>Fungi incertae sedis</taxon>
        <taxon>Mucoromycota</taxon>
        <taxon>Mortierellomycotina</taxon>
        <taxon>Mortierellomycetes</taxon>
        <taxon>Mortierellales</taxon>
        <taxon>Mortierellaceae</taxon>
        <taxon>Linnemannia</taxon>
    </lineage>
</organism>